<evidence type="ECO:0000313" key="2">
    <source>
        <dbReference type="EMBL" id="TCZ77520.1"/>
    </source>
</evidence>
<comment type="caution">
    <text evidence="2">The sequence shown here is derived from an EMBL/GenBank/DDBJ whole genome shotgun (WGS) entry which is preliminary data.</text>
</comment>
<dbReference type="SUPFAM" id="SSF53756">
    <property type="entry name" value="UDP-Glycosyltransferase/glycogen phosphorylase"/>
    <property type="match status" value="1"/>
</dbReference>
<accession>A0A4R4EEK6</accession>
<dbReference type="InterPro" id="IPR028098">
    <property type="entry name" value="Glyco_trans_4-like_N"/>
</dbReference>
<dbReference type="EMBL" id="SKFG01000009">
    <property type="protein sequence ID" value="TCZ77520.1"/>
    <property type="molecule type" value="Genomic_DNA"/>
</dbReference>
<dbReference type="OrthoDB" id="9794575at2"/>
<reference evidence="2 3" key="1">
    <citation type="submission" date="2019-03" db="EMBL/GenBank/DDBJ databases">
        <authorList>
            <person name="Kim M.K.M."/>
        </authorList>
    </citation>
    <scope>NUCLEOTIDE SEQUENCE [LARGE SCALE GENOMIC DNA]</scope>
    <source>
        <strain evidence="2 3">18JY21-1</strain>
    </source>
</reference>
<dbReference type="RefSeq" id="WP_132418090.1">
    <property type="nucleotide sequence ID" value="NZ_SKFG01000009.1"/>
</dbReference>
<dbReference type="Gene3D" id="3.40.50.2000">
    <property type="entry name" value="Glycogen Phosphorylase B"/>
    <property type="match status" value="2"/>
</dbReference>
<evidence type="ECO:0000313" key="3">
    <source>
        <dbReference type="Proteomes" id="UP000295418"/>
    </source>
</evidence>
<keyword evidence="3" id="KW-1185">Reference proteome</keyword>
<proteinExistence type="predicted"/>
<dbReference type="Proteomes" id="UP000295418">
    <property type="component" value="Unassembled WGS sequence"/>
</dbReference>
<gene>
    <name evidence="2" type="ORF">E0485_11050</name>
</gene>
<sequence length="445" mass="51109">MRILLISYFFPPYNTIGAVRTGKMAKYLAKMGNEVYVLSAKNQPLQPSLSLEIPHDQVAYTNWMDVNKPVQFLLGGRAKIADRGYIPPKGILRKTFKFFGHSYKTLVNFPDGQVGWVPYAIKEGARKIREWQPDIIYASAMPYSSLLIAKKLSTKFNIPWVAEFRDLWVDYQYYHYGFLRKKLEAWLERSTLITASGYITVSEPLAETLRKKYNSKPTKVIMNGFDLEDYPEENKRDQETISSQDHVLRILYTGMVYEGKEDPSPLFKALHLLGDNGDHVRVVFYGRYLDTVRELAKRYHVEHLIEINSPVSYTESIQLQCNADVLLLLLWNDPMEKGIYSGKLFEYIGARRPILAIGSEDNVAADLVRERNVGVVQNDEMRIAELLLEWIKQKQIAPIPDKPIEAAMGLSREVQAEQLQQFLRSVLQMKASVKQLAQHGVVPNE</sequence>
<evidence type="ECO:0000259" key="1">
    <source>
        <dbReference type="Pfam" id="PF13439"/>
    </source>
</evidence>
<dbReference type="AlphaFoldDB" id="A0A4R4EEK6"/>
<feature type="domain" description="Glycosyltransferase subfamily 4-like N-terminal" evidence="1">
    <location>
        <begin position="23"/>
        <end position="228"/>
    </location>
</feature>
<dbReference type="Pfam" id="PF13439">
    <property type="entry name" value="Glyco_transf_4"/>
    <property type="match status" value="1"/>
</dbReference>
<protein>
    <recommendedName>
        <fullName evidence="1">Glycosyltransferase subfamily 4-like N-terminal domain-containing protein</fullName>
    </recommendedName>
</protein>
<organism evidence="2 3">
    <name type="scientific">Paenibacillus albiflavus</name>
    <dbReference type="NCBI Taxonomy" id="2545760"/>
    <lineage>
        <taxon>Bacteria</taxon>
        <taxon>Bacillati</taxon>
        <taxon>Bacillota</taxon>
        <taxon>Bacilli</taxon>
        <taxon>Bacillales</taxon>
        <taxon>Paenibacillaceae</taxon>
        <taxon>Paenibacillus</taxon>
    </lineage>
</organism>
<dbReference type="PANTHER" id="PTHR12526:SF622">
    <property type="entry name" value="GLYCOSYLTRANSFERASE (GROUP I)"/>
    <property type="match status" value="1"/>
</dbReference>
<dbReference type="PANTHER" id="PTHR12526">
    <property type="entry name" value="GLYCOSYLTRANSFERASE"/>
    <property type="match status" value="1"/>
</dbReference>
<name>A0A4R4EEK6_9BACL</name>